<sequence length="663" mass="72580" precursor="true">MTAINSSSSLLAACALLFAAVPLAHAHPVPFVGAEPVAAASPTHALIARANDVEALAARIAAEGDDVTPQVFYDLAVIGTLEALAVLEGALDTIGDETRREYLFDACAIFAKQATSETAKSFLVRQAKGGARAIDRLGATRALCAFDHAAREDLLELIASSDDVEVRHAAADGLAPYLLRGRSIEHIDLALDLALARQSPQTARHYVGIAREDRDAAATLSHRDVLALCTARMTAGAGMTHALERLATGKVTPAWKRVLVDALGDRPEPVVVKTLVRLLRDLDPALVLSCLDHLLAHRERGAWDTFDEDLLPLLASKDEAVRRAAVVAIGVFGASDPNWRAEVLEMSRAKDRPTRQGAARALGELRSPDAIARLFELFQEDKDWTVRYEALKALENLRLPESLPLLVGRIEKETLRMREEISFSLRMLTGLSINPTRWKAWLDAEGAAFTMPTFEEAVAAEDQRKRNRDDGSAGTSTGFFNIRLVSDRVIFICDMSSSMEEPAKEQPGTGGSVASTGRDGMTRFALAKLQLLAVLREIPDDTLFNVYFFSHVLEPFDKQMKRMKRTTRGKAIKWVNGQFPNGSTNVYDAILAAYLEPSVDTIYLLTDGFPTDGAITDPHEIRERVRHWNATRHVVVHTISLGRYSELLEGLAADSGGTYREFL</sequence>
<dbReference type="PANTHER" id="PTHR45737:SF6">
    <property type="entry name" value="VON WILLEBRAND FACTOR A DOMAIN-CONTAINING PROTEIN 5A"/>
    <property type="match status" value="1"/>
</dbReference>
<dbReference type="Pfam" id="PF13768">
    <property type="entry name" value="VWA_3"/>
    <property type="match status" value="1"/>
</dbReference>
<dbReference type="SUPFAM" id="SSF53300">
    <property type="entry name" value="vWA-like"/>
    <property type="match status" value="1"/>
</dbReference>
<feature type="signal peptide" evidence="1">
    <location>
        <begin position="1"/>
        <end position="26"/>
    </location>
</feature>
<feature type="domain" description="VWFA" evidence="2">
    <location>
        <begin position="488"/>
        <end position="663"/>
    </location>
</feature>
<dbReference type="Gene3D" id="1.25.10.10">
    <property type="entry name" value="Leucine-rich Repeat Variant"/>
    <property type="match status" value="1"/>
</dbReference>
<dbReference type="Pfam" id="PF13646">
    <property type="entry name" value="HEAT_2"/>
    <property type="match status" value="1"/>
</dbReference>
<reference evidence="3 4" key="1">
    <citation type="submission" date="2019-02" db="EMBL/GenBank/DDBJ databases">
        <title>Deep-cultivation of Planctomycetes and their phenomic and genomic characterization uncovers novel biology.</title>
        <authorList>
            <person name="Wiegand S."/>
            <person name="Jogler M."/>
            <person name="Boedeker C."/>
            <person name="Pinto D."/>
            <person name="Vollmers J."/>
            <person name="Rivas-Marin E."/>
            <person name="Kohn T."/>
            <person name="Peeters S.H."/>
            <person name="Heuer A."/>
            <person name="Rast P."/>
            <person name="Oberbeckmann S."/>
            <person name="Bunk B."/>
            <person name="Jeske O."/>
            <person name="Meyerdierks A."/>
            <person name="Storesund J.E."/>
            <person name="Kallscheuer N."/>
            <person name="Luecker S."/>
            <person name="Lage O.M."/>
            <person name="Pohl T."/>
            <person name="Merkel B.J."/>
            <person name="Hornburger P."/>
            <person name="Mueller R.-W."/>
            <person name="Bruemmer F."/>
            <person name="Labrenz M."/>
            <person name="Spormann A.M."/>
            <person name="Op den Camp H."/>
            <person name="Overmann J."/>
            <person name="Amann R."/>
            <person name="Jetten M.S.M."/>
            <person name="Mascher T."/>
            <person name="Medema M.H."/>
            <person name="Devos D.P."/>
            <person name="Kaster A.-K."/>
            <person name="Ovreas L."/>
            <person name="Rohde M."/>
            <person name="Galperin M.Y."/>
            <person name="Jogler C."/>
        </authorList>
    </citation>
    <scope>NUCLEOTIDE SEQUENCE [LARGE SCALE GENOMIC DNA]</scope>
    <source>
        <strain evidence="3 4">Pla163</strain>
    </source>
</reference>
<evidence type="ECO:0000313" key="3">
    <source>
        <dbReference type="EMBL" id="QDU83604.1"/>
    </source>
</evidence>
<name>A0A518CWL4_9BACT</name>
<dbReference type="PANTHER" id="PTHR45737">
    <property type="entry name" value="VON WILLEBRAND FACTOR A DOMAIN-CONTAINING PROTEIN 5A"/>
    <property type="match status" value="1"/>
</dbReference>
<dbReference type="SMART" id="SM00567">
    <property type="entry name" value="EZ_HEAT"/>
    <property type="match status" value="3"/>
</dbReference>
<dbReference type="OrthoDB" id="288124at2"/>
<dbReference type="SUPFAM" id="SSF48371">
    <property type="entry name" value="ARM repeat"/>
    <property type="match status" value="1"/>
</dbReference>
<dbReference type="AlphaFoldDB" id="A0A518CWL4"/>
<dbReference type="InterPro" id="IPR004155">
    <property type="entry name" value="PBS_lyase_HEAT"/>
</dbReference>
<dbReference type="EMBL" id="CP036290">
    <property type="protein sequence ID" value="QDU83604.1"/>
    <property type="molecule type" value="Genomic_DNA"/>
</dbReference>
<dbReference type="InterPro" id="IPR011989">
    <property type="entry name" value="ARM-like"/>
</dbReference>
<dbReference type="InterPro" id="IPR002035">
    <property type="entry name" value="VWF_A"/>
</dbReference>
<protein>
    <submittedName>
        <fullName evidence="3">HEAT repeat protein</fullName>
    </submittedName>
</protein>
<proteinExistence type="predicted"/>
<keyword evidence="1" id="KW-0732">Signal</keyword>
<gene>
    <name evidence="3" type="ORF">Pla163_07030</name>
</gene>
<dbReference type="PROSITE" id="PS50234">
    <property type="entry name" value="VWFA"/>
    <property type="match status" value="1"/>
</dbReference>
<dbReference type="Gene3D" id="3.40.50.410">
    <property type="entry name" value="von Willebrand factor, type A domain"/>
    <property type="match status" value="1"/>
</dbReference>
<dbReference type="RefSeq" id="WP_145183602.1">
    <property type="nucleotide sequence ID" value="NZ_CP036290.1"/>
</dbReference>
<evidence type="ECO:0000259" key="2">
    <source>
        <dbReference type="PROSITE" id="PS50234"/>
    </source>
</evidence>
<dbReference type="Proteomes" id="UP000319342">
    <property type="component" value="Chromosome"/>
</dbReference>
<dbReference type="InterPro" id="IPR016024">
    <property type="entry name" value="ARM-type_fold"/>
</dbReference>
<evidence type="ECO:0000256" key="1">
    <source>
        <dbReference type="SAM" id="SignalP"/>
    </source>
</evidence>
<accession>A0A518CWL4</accession>
<dbReference type="InterPro" id="IPR036465">
    <property type="entry name" value="vWFA_dom_sf"/>
</dbReference>
<feature type="chain" id="PRO_5022109113" evidence="1">
    <location>
        <begin position="27"/>
        <end position="663"/>
    </location>
</feature>
<evidence type="ECO:0000313" key="4">
    <source>
        <dbReference type="Proteomes" id="UP000319342"/>
    </source>
</evidence>
<keyword evidence="4" id="KW-1185">Reference proteome</keyword>
<organism evidence="3 4">
    <name type="scientific">Rohdeia mirabilis</name>
    <dbReference type="NCBI Taxonomy" id="2528008"/>
    <lineage>
        <taxon>Bacteria</taxon>
        <taxon>Pseudomonadati</taxon>
        <taxon>Planctomycetota</taxon>
        <taxon>Planctomycetia</taxon>
        <taxon>Planctomycetia incertae sedis</taxon>
        <taxon>Rohdeia</taxon>
    </lineage>
</organism>